<keyword evidence="1" id="KW-0175">Coiled coil</keyword>
<dbReference type="InterPro" id="IPR006597">
    <property type="entry name" value="Sel1-like"/>
</dbReference>
<evidence type="ECO:0000256" key="1">
    <source>
        <dbReference type="SAM" id="Coils"/>
    </source>
</evidence>
<keyword evidence="4" id="KW-1185">Reference proteome</keyword>
<name>A0ABP3Q3E9_9PROT</name>
<organism evidence="3 4">
    <name type="scientific">Rhizomicrobium electricum</name>
    <dbReference type="NCBI Taxonomy" id="480070"/>
    <lineage>
        <taxon>Bacteria</taxon>
        <taxon>Pseudomonadati</taxon>
        <taxon>Pseudomonadota</taxon>
        <taxon>Alphaproteobacteria</taxon>
        <taxon>Micropepsales</taxon>
        <taxon>Micropepsaceae</taxon>
        <taxon>Rhizomicrobium</taxon>
    </lineage>
</organism>
<dbReference type="SMART" id="SM00671">
    <property type="entry name" value="SEL1"/>
    <property type="match status" value="4"/>
</dbReference>
<dbReference type="Pfam" id="PF08238">
    <property type="entry name" value="Sel1"/>
    <property type="match status" value="4"/>
</dbReference>
<evidence type="ECO:0000313" key="3">
    <source>
        <dbReference type="EMBL" id="GAA0579559.1"/>
    </source>
</evidence>
<comment type="caution">
    <text evidence="3">The sequence shown here is derived from an EMBL/GenBank/DDBJ whole genome shotgun (WGS) entry which is preliminary data.</text>
</comment>
<dbReference type="InterPro" id="IPR011990">
    <property type="entry name" value="TPR-like_helical_dom_sf"/>
</dbReference>
<reference evidence="4" key="1">
    <citation type="journal article" date="2019" name="Int. J. Syst. Evol. Microbiol.">
        <title>The Global Catalogue of Microorganisms (GCM) 10K type strain sequencing project: providing services to taxonomists for standard genome sequencing and annotation.</title>
        <authorList>
            <consortium name="The Broad Institute Genomics Platform"/>
            <consortium name="The Broad Institute Genome Sequencing Center for Infectious Disease"/>
            <person name="Wu L."/>
            <person name="Ma J."/>
        </authorList>
    </citation>
    <scope>NUCLEOTIDE SEQUENCE [LARGE SCALE GENOMIC DNA]</scope>
    <source>
        <strain evidence="4">JCM 15089</strain>
    </source>
</reference>
<feature type="region of interest" description="Disordered" evidence="2">
    <location>
        <begin position="37"/>
        <end position="75"/>
    </location>
</feature>
<dbReference type="Proteomes" id="UP001499951">
    <property type="component" value="Unassembled WGS sequence"/>
</dbReference>
<dbReference type="PANTHER" id="PTHR43628">
    <property type="entry name" value="ACTIVATOR OF C KINASE PROTEIN 1-RELATED"/>
    <property type="match status" value="1"/>
</dbReference>
<proteinExistence type="predicted"/>
<evidence type="ECO:0000313" key="4">
    <source>
        <dbReference type="Proteomes" id="UP001499951"/>
    </source>
</evidence>
<gene>
    <name evidence="3" type="ORF">GCM10008942_30570</name>
</gene>
<accession>A0ABP3Q3E9</accession>
<evidence type="ECO:0000256" key="2">
    <source>
        <dbReference type="SAM" id="MobiDB-lite"/>
    </source>
</evidence>
<sequence>MVAPPDAVPPIALPSATPSLEAVPSVQLVTDAVPPEEPVLEIVPSAEPLPDDPPSAQVQPDAVPADEPQPPKEAESYDALMRAQAEALQEITKQVIVPKPRTATDAALARLDARLSVAEKSLQSLEQRMGERLKSVDVDTGALAERLHGLRQRLEKFEERQTSALAQIRLDVHNLRSGGPLLEPVRMEALVPEPQPYEPEVVAPEASDIEPAVEAEPAATEPTVRVADYLVSARRAANDAAVRRANHPAKHRPAWLRFLGKRRWAILAAVAALVAWFDIYVFAHYQPAQGADVPAAVTKLTPPVTAKPEWSPRAQLVRGLKYLNGTGVPVDLDKARLWIGRAALRGQPVAQNLMGVIYQTGTGVGANMPVAIGWYEGAAKAGNLKAMTNLGKLYAGGWPEGTDFAKAAEWFAKAAAFGEVDAAFDLAILYERGEGVVRNRPQAYKWYAVAARLGDRNAAARAQTLAVELTPEEREAADAAAMAFRPAAVDAAANDTPATKG</sequence>
<dbReference type="EMBL" id="BAAADD010000008">
    <property type="protein sequence ID" value="GAA0579559.1"/>
    <property type="molecule type" value="Genomic_DNA"/>
</dbReference>
<feature type="coiled-coil region" evidence="1">
    <location>
        <begin position="108"/>
        <end position="167"/>
    </location>
</feature>
<dbReference type="PANTHER" id="PTHR43628:SF1">
    <property type="entry name" value="CHITIN SYNTHASE REGULATORY FACTOR 2-RELATED"/>
    <property type="match status" value="1"/>
</dbReference>
<protein>
    <recommendedName>
        <fullName evidence="5">Sel1 repeat family protein</fullName>
    </recommendedName>
</protein>
<dbReference type="SUPFAM" id="SSF81901">
    <property type="entry name" value="HCP-like"/>
    <property type="match status" value="1"/>
</dbReference>
<dbReference type="Gene3D" id="1.25.40.10">
    <property type="entry name" value="Tetratricopeptide repeat domain"/>
    <property type="match status" value="1"/>
</dbReference>
<dbReference type="InterPro" id="IPR052945">
    <property type="entry name" value="Mitotic_Regulator"/>
</dbReference>
<evidence type="ECO:0008006" key="5">
    <source>
        <dbReference type="Google" id="ProtNLM"/>
    </source>
</evidence>